<dbReference type="SUPFAM" id="SSF48726">
    <property type="entry name" value="Immunoglobulin"/>
    <property type="match status" value="1"/>
</dbReference>
<keyword evidence="5" id="KW-1185">Reference proteome</keyword>
<evidence type="ECO:0000313" key="5">
    <source>
        <dbReference type="Proteomes" id="UP001163046"/>
    </source>
</evidence>
<dbReference type="AlphaFoldDB" id="A0A9W9ZIP8"/>
<evidence type="ECO:0000259" key="3">
    <source>
        <dbReference type="PROSITE" id="PS50835"/>
    </source>
</evidence>
<accession>A0A9W9ZIP8</accession>
<organism evidence="4 5">
    <name type="scientific">Desmophyllum pertusum</name>
    <dbReference type="NCBI Taxonomy" id="174260"/>
    <lineage>
        <taxon>Eukaryota</taxon>
        <taxon>Metazoa</taxon>
        <taxon>Cnidaria</taxon>
        <taxon>Anthozoa</taxon>
        <taxon>Hexacorallia</taxon>
        <taxon>Scleractinia</taxon>
        <taxon>Caryophylliina</taxon>
        <taxon>Caryophylliidae</taxon>
        <taxon>Desmophyllum</taxon>
    </lineage>
</organism>
<dbReference type="EMBL" id="MU826350">
    <property type="protein sequence ID" value="KAJ7381383.1"/>
    <property type="molecule type" value="Genomic_DNA"/>
</dbReference>
<dbReference type="InterPro" id="IPR036179">
    <property type="entry name" value="Ig-like_dom_sf"/>
</dbReference>
<dbReference type="PANTHER" id="PTHR45080">
    <property type="entry name" value="CONTACTIN 5"/>
    <property type="match status" value="1"/>
</dbReference>
<dbReference type="GO" id="GO:0007156">
    <property type="term" value="P:homophilic cell adhesion via plasma membrane adhesion molecules"/>
    <property type="evidence" value="ECO:0007669"/>
    <property type="project" value="TreeGrafter"/>
</dbReference>
<dbReference type="InterPro" id="IPR007110">
    <property type="entry name" value="Ig-like_dom"/>
</dbReference>
<evidence type="ECO:0000256" key="2">
    <source>
        <dbReference type="ARBA" id="ARBA00023157"/>
    </source>
</evidence>
<proteinExistence type="predicted"/>
<keyword evidence="2" id="KW-1015">Disulfide bond</keyword>
<dbReference type="OrthoDB" id="5984087at2759"/>
<dbReference type="InterPro" id="IPR050958">
    <property type="entry name" value="Cell_Adh-Cytoskel_Orgn"/>
</dbReference>
<dbReference type="InterPro" id="IPR013783">
    <property type="entry name" value="Ig-like_fold"/>
</dbReference>
<name>A0A9W9ZIP8_9CNID</name>
<dbReference type="Gene3D" id="2.60.40.10">
    <property type="entry name" value="Immunoglobulins"/>
    <property type="match status" value="1"/>
</dbReference>
<evidence type="ECO:0000256" key="1">
    <source>
        <dbReference type="ARBA" id="ARBA00022729"/>
    </source>
</evidence>
<evidence type="ECO:0000313" key="4">
    <source>
        <dbReference type="EMBL" id="KAJ7381383.1"/>
    </source>
</evidence>
<keyword evidence="1" id="KW-0732">Signal</keyword>
<comment type="caution">
    <text evidence="4">The sequence shown here is derived from an EMBL/GenBank/DDBJ whole genome shotgun (WGS) entry which is preliminary data.</text>
</comment>
<reference evidence="4" key="1">
    <citation type="submission" date="2023-01" db="EMBL/GenBank/DDBJ databases">
        <title>Genome assembly of the deep-sea coral Lophelia pertusa.</title>
        <authorList>
            <person name="Herrera S."/>
            <person name="Cordes E."/>
        </authorList>
    </citation>
    <scope>NUCLEOTIDE SEQUENCE</scope>
    <source>
        <strain evidence="4">USNM1676648</strain>
        <tissue evidence="4">Polyp</tissue>
    </source>
</reference>
<feature type="domain" description="Ig-like" evidence="3">
    <location>
        <begin position="5"/>
        <end position="68"/>
    </location>
</feature>
<dbReference type="PANTHER" id="PTHR45080:SF8">
    <property type="entry name" value="IG-LIKE DOMAIN-CONTAINING PROTEIN"/>
    <property type="match status" value="1"/>
</dbReference>
<protein>
    <submittedName>
        <fullName evidence="4">Neuronal growth regulator 1</fullName>
    </submittedName>
</protein>
<dbReference type="PROSITE" id="PS50835">
    <property type="entry name" value="IG_LIKE"/>
    <property type="match status" value="1"/>
</dbReference>
<dbReference type="Pfam" id="PF13927">
    <property type="entry name" value="Ig_3"/>
    <property type="match status" value="1"/>
</dbReference>
<sequence length="68" mass="7821">MHVLPTITKRSRDKVTVVEGNVLYLFCEAEGYPKPLVTWRKNGKFLQSSINETDFIIHHASKRDAGNY</sequence>
<gene>
    <name evidence="4" type="primary">NEGR1_1</name>
    <name evidence="4" type="ORF">OS493_001517</name>
</gene>
<dbReference type="GO" id="GO:0005886">
    <property type="term" value="C:plasma membrane"/>
    <property type="evidence" value="ECO:0007669"/>
    <property type="project" value="TreeGrafter"/>
</dbReference>
<dbReference type="Proteomes" id="UP001163046">
    <property type="component" value="Unassembled WGS sequence"/>
</dbReference>